<organism evidence="12 13">
    <name type="scientific">Denitromonas halophila</name>
    <dbReference type="NCBI Taxonomy" id="1629404"/>
    <lineage>
        <taxon>Bacteria</taxon>
        <taxon>Pseudomonadati</taxon>
        <taxon>Pseudomonadota</taxon>
        <taxon>Betaproteobacteria</taxon>
        <taxon>Rhodocyclales</taxon>
        <taxon>Zoogloeaceae</taxon>
        <taxon>Denitromonas</taxon>
    </lineage>
</organism>
<evidence type="ECO:0000313" key="12">
    <source>
        <dbReference type="EMBL" id="TVO59375.1"/>
    </source>
</evidence>
<evidence type="ECO:0000256" key="1">
    <source>
        <dbReference type="ARBA" id="ARBA00004418"/>
    </source>
</evidence>
<feature type="domain" description="Cytochrome c" evidence="11">
    <location>
        <begin position="28"/>
        <end position="107"/>
    </location>
</feature>
<evidence type="ECO:0000313" key="13">
    <source>
        <dbReference type="Proteomes" id="UP000319502"/>
    </source>
</evidence>
<keyword evidence="2" id="KW-0813">Transport</keyword>
<evidence type="ECO:0000256" key="4">
    <source>
        <dbReference type="ARBA" id="ARBA00022723"/>
    </source>
</evidence>
<dbReference type="Pfam" id="PF00034">
    <property type="entry name" value="Cytochrom_C"/>
    <property type="match status" value="2"/>
</dbReference>
<dbReference type="InterPro" id="IPR024167">
    <property type="entry name" value="Cytochrome_c4-like"/>
</dbReference>
<dbReference type="SUPFAM" id="SSF46626">
    <property type="entry name" value="Cytochrome c"/>
    <property type="match status" value="2"/>
</dbReference>
<dbReference type="InterPro" id="IPR050597">
    <property type="entry name" value="Cytochrome_c_Oxidase_Subunit"/>
</dbReference>
<gene>
    <name evidence="12" type="ORF">FHP91_01270</name>
</gene>
<evidence type="ECO:0000256" key="8">
    <source>
        <dbReference type="PIRSR" id="PIRSR000005-1"/>
    </source>
</evidence>
<evidence type="ECO:0000259" key="11">
    <source>
        <dbReference type="PROSITE" id="PS51007"/>
    </source>
</evidence>
<feature type="binding site" description="axial binding residue" evidence="9">
    <location>
        <position position="182"/>
    </location>
    <ligand>
        <name>heme c</name>
        <dbReference type="ChEBI" id="CHEBI:61717"/>
        <label>2</label>
    </ligand>
    <ligandPart>
        <name>Fe</name>
        <dbReference type="ChEBI" id="CHEBI:18248"/>
    </ligandPart>
</feature>
<dbReference type="AlphaFoldDB" id="A0A557R2I8"/>
<dbReference type="PANTHER" id="PTHR33751:SF9">
    <property type="entry name" value="CYTOCHROME C4"/>
    <property type="match status" value="1"/>
</dbReference>
<dbReference type="GO" id="GO:0042597">
    <property type="term" value="C:periplasmic space"/>
    <property type="evidence" value="ECO:0007669"/>
    <property type="project" value="UniProtKB-SubCell"/>
</dbReference>
<feature type="binding site" description="covalent" evidence="8">
    <location>
        <position position="41"/>
    </location>
    <ligand>
        <name>heme c</name>
        <dbReference type="ChEBI" id="CHEBI:61717"/>
        <label>1</label>
    </ligand>
</feature>
<dbReference type="Proteomes" id="UP000319502">
    <property type="component" value="Unassembled WGS sequence"/>
</dbReference>
<feature type="chain" id="PRO_5021876907" evidence="10">
    <location>
        <begin position="23"/>
        <end position="205"/>
    </location>
</feature>
<evidence type="ECO:0000256" key="10">
    <source>
        <dbReference type="SAM" id="SignalP"/>
    </source>
</evidence>
<feature type="binding site" description="axial binding residue" evidence="9">
    <location>
        <position position="142"/>
    </location>
    <ligand>
        <name>heme c</name>
        <dbReference type="ChEBI" id="CHEBI:61717"/>
        <label>2</label>
    </ligand>
    <ligandPart>
        <name>Fe</name>
        <dbReference type="ChEBI" id="CHEBI:18248"/>
    </ligandPart>
</feature>
<dbReference type="RefSeq" id="WP_144307890.1">
    <property type="nucleotide sequence ID" value="NZ_VMNK01000002.1"/>
</dbReference>
<keyword evidence="5" id="KW-0574">Periplasm</keyword>
<reference evidence="12 13" key="1">
    <citation type="submission" date="2019-07" db="EMBL/GenBank/DDBJ databases">
        <title>The pathways for chlorine oxyanion respiration interact through the shared metabolite chlorate.</title>
        <authorList>
            <person name="Barnum T.P."/>
            <person name="Cheng Y."/>
            <person name="Hill K.A."/>
            <person name="Lucas L.N."/>
            <person name="Carlson H.K."/>
            <person name="Coates J.D."/>
        </authorList>
    </citation>
    <scope>NUCLEOTIDE SEQUENCE [LARGE SCALE GENOMIC DNA]</scope>
    <source>
        <strain evidence="12 13">SFB-3</strain>
    </source>
</reference>
<feature type="binding site" description="axial binding residue" evidence="9">
    <location>
        <position position="84"/>
    </location>
    <ligand>
        <name>heme c</name>
        <dbReference type="ChEBI" id="CHEBI:61717"/>
        <label>1</label>
    </ligand>
    <ligandPart>
        <name>Fe</name>
        <dbReference type="ChEBI" id="CHEBI:18248"/>
    </ligandPart>
</feature>
<feature type="binding site" description="covalent" evidence="8">
    <location>
        <position position="44"/>
    </location>
    <ligand>
        <name>heme c</name>
        <dbReference type="ChEBI" id="CHEBI:61717"/>
        <label>1</label>
    </ligand>
</feature>
<dbReference type="Gene3D" id="1.10.760.10">
    <property type="entry name" value="Cytochrome c-like domain"/>
    <property type="match status" value="2"/>
</dbReference>
<accession>A0A557R2I8</accession>
<dbReference type="OrthoDB" id="9773456at2"/>
<keyword evidence="7 9" id="KW-0408">Iron</keyword>
<dbReference type="PIRSF" id="PIRSF000005">
    <property type="entry name" value="Cytochrome_c4"/>
    <property type="match status" value="1"/>
</dbReference>
<name>A0A557R2I8_9RHOO</name>
<dbReference type="GO" id="GO:0009055">
    <property type="term" value="F:electron transfer activity"/>
    <property type="evidence" value="ECO:0007669"/>
    <property type="project" value="InterPro"/>
</dbReference>
<keyword evidence="4 9" id="KW-0479">Metal-binding</keyword>
<feature type="binding site" description="covalent" evidence="8">
    <location>
        <position position="138"/>
    </location>
    <ligand>
        <name>heme c</name>
        <dbReference type="ChEBI" id="CHEBI:61717"/>
        <label>2</label>
    </ligand>
</feature>
<dbReference type="PANTHER" id="PTHR33751">
    <property type="entry name" value="CBB3-TYPE CYTOCHROME C OXIDASE SUBUNIT FIXP"/>
    <property type="match status" value="1"/>
</dbReference>
<comment type="subcellular location">
    <subcellularLocation>
        <location evidence="1">Periplasm</location>
    </subcellularLocation>
</comment>
<dbReference type="InterPro" id="IPR009056">
    <property type="entry name" value="Cyt_c-like_dom"/>
</dbReference>
<evidence type="ECO:0000256" key="6">
    <source>
        <dbReference type="ARBA" id="ARBA00022982"/>
    </source>
</evidence>
<dbReference type="EMBL" id="VMNK01000002">
    <property type="protein sequence ID" value="TVO59375.1"/>
    <property type="molecule type" value="Genomic_DNA"/>
</dbReference>
<dbReference type="GO" id="GO:0005506">
    <property type="term" value="F:iron ion binding"/>
    <property type="evidence" value="ECO:0007669"/>
    <property type="project" value="InterPro"/>
</dbReference>
<keyword evidence="10" id="KW-0732">Signal</keyword>
<evidence type="ECO:0000256" key="5">
    <source>
        <dbReference type="ARBA" id="ARBA00022764"/>
    </source>
</evidence>
<protein>
    <submittedName>
        <fullName evidence="12">Cytochrome c4</fullName>
    </submittedName>
</protein>
<comment type="caution">
    <text evidence="12">The sequence shown here is derived from an EMBL/GenBank/DDBJ whole genome shotgun (WGS) entry which is preliminary data.</text>
</comment>
<dbReference type="PROSITE" id="PS51007">
    <property type="entry name" value="CYTC"/>
    <property type="match status" value="2"/>
</dbReference>
<dbReference type="GO" id="GO:0020037">
    <property type="term" value="F:heme binding"/>
    <property type="evidence" value="ECO:0007669"/>
    <property type="project" value="InterPro"/>
</dbReference>
<evidence type="ECO:0000256" key="3">
    <source>
        <dbReference type="ARBA" id="ARBA00022617"/>
    </source>
</evidence>
<evidence type="ECO:0000256" key="2">
    <source>
        <dbReference type="ARBA" id="ARBA00022448"/>
    </source>
</evidence>
<feature type="binding site" description="covalent" evidence="8">
    <location>
        <position position="141"/>
    </location>
    <ligand>
        <name>heme c</name>
        <dbReference type="ChEBI" id="CHEBI:61717"/>
        <label>2</label>
    </ligand>
</feature>
<keyword evidence="6" id="KW-0249">Electron transport</keyword>
<keyword evidence="3 8" id="KW-0349">Heme</keyword>
<feature type="domain" description="Cytochrome c" evidence="11">
    <location>
        <begin position="117"/>
        <end position="205"/>
    </location>
</feature>
<evidence type="ECO:0000256" key="7">
    <source>
        <dbReference type="ARBA" id="ARBA00023004"/>
    </source>
</evidence>
<dbReference type="InterPro" id="IPR036909">
    <property type="entry name" value="Cyt_c-like_dom_sf"/>
</dbReference>
<keyword evidence="13" id="KW-1185">Reference proteome</keyword>
<feature type="signal peptide" evidence="10">
    <location>
        <begin position="1"/>
        <end position="22"/>
    </location>
</feature>
<evidence type="ECO:0000256" key="9">
    <source>
        <dbReference type="PIRSR" id="PIRSR000005-2"/>
    </source>
</evidence>
<comment type="PTM">
    <text evidence="8">Binds 2 heme c groups covalently per subunit.</text>
</comment>
<feature type="binding site" description="axial binding residue" evidence="9">
    <location>
        <position position="45"/>
    </location>
    <ligand>
        <name>heme c</name>
        <dbReference type="ChEBI" id="CHEBI:61717"/>
        <label>1</label>
    </ligand>
    <ligandPart>
        <name>Fe</name>
        <dbReference type="ChEBI" id="CHEBI:18248"/>
    </ligandPart>
</feature>
<proteinExistence type="predicted"/>
<sequence length="205" mass="22129">MPTLHHALILAGLFAPAAFVQAADLPDVDLTRATQIVAERCSLCHGMDGESSTVNHPKLAGQHYQYIAKQLADFQSGKRASDTMGSMVAGLTADDMLALGVYFEKKPARSRRALDEGLSAVGKFIFDRGNEYSGVAACSSCHGDKGYGTDKLPRLAGQNARYLETQLESFNSRARTNDNAIMHTIASKLTELETKAVSVYISTLE</sequence>